<name>A0ABV7WNE2_9MICO</name>
<dbReference type="EC" id="3.4.-.-" evidence="8"/>
<reference evidence="10" key="1">
    <citation type="journal article" date="2019" name="Int. J. Syst. Evol. Microbiol.">
        <title>The Global Catalogue of Microorganisms (GCM) 10K type strain sequencing project: providing services to taxonomists for standard genome sequencing and annotation.</title>
        <authorList>
            <consortium name="The Broad Institute Genomics Platform"/>
            <consortium name="The Broad Institute Genome Sequencing Center for Infectious Disease"/>
            <person name="Wu L."/>
            <person name="Ma J."/>
        </authorList>
    </citation>
    <scope>NUCLEOTIDE SEQUENCE [LARGE SCALE GENOMIC DNA]</scope>
    <source>
        <strain evidence="10">NCAIM B.02333</strain>
    </source>
</reference>
<keyword evidence="6" id="KW-0238">DNA-binding</keyword>
<protein>
    <recommendedName>
        <fullName evidence="8">Abasic site processing protein</fullName>
        <ecNumber evidence="8">3.4.-.-</ecNumber>
    </recommendedName>
</protein>
<evidence type="ECO:0000256" key="8">
    <source>
        <dbReference type="RuleBase" id="RU364100"/>
    </source>
</evidence>
<evidence type="ECO:0000256" key="6">
    <source>
        <dbReference type="ARBA" id="ARBA00023125"/>
    </source>
</evidence>
<dbReference type="Pfam" id="PF02586">
    <property type="entry name" value="SRAP"/>
    <property type="match status" value="1"/>
</dbReference>
<sequence length="285" mass="30244">MCGRYAASRNPDDLVEEVSAAGLPLAPLAAADREALHPSFNVAPTQDVAVVLAPRPPAGAGAAAGADGKDATEDGPAVPAARLRPMRWGLVPSWAKDPKVGNRMINARVETVGEKPAFRSLVASRRCLLPADGWFEWQTVPADRSPTGKARKQPFFMAPPGGGLVGLAGLYSWWRDRDVADDEDPAAWLGTVTVLTTDAEPALQAVHDRMPVVLPPEHWQEWVSRDVPGDEALALLRSLPEGRFAAVPVQAAVGNVRNDSPALLQRPDDAELAGVVDPTTGQLFG</sequence>
<dbReference type="PANTHER" id="PTHR13604:SF0">
    <property type="entry name" value="ABASIC SITE PROCESSING PROTEIN HMCES"/>
    <property type="match status" value="1"/>
</dbReference>
<keyword evidence="2 8" id="KW-0645">Protease</keyword>
<evidence type="ECO:0000256" key="3">
    <source>
        <dbReference type="ARBA" id="ARBA00022763"/>
    </source>
</evidence>
<dbReference type="GO" id="GO:0016787">
    <property type="term" value="F:hydrolase activity"/>
    <property type="evidence" value="ECO:0007669"/>
    <property type="project" value="UniProtKB-KW"/>
</dbReference>
<evidence type="ECO:0000256" key="2">
    <source>
        <dbReference type="ARBA" id="ARBA00022670"/>
    </source>
</evidence>
<organism evidence="9 10">
    <name type="scientific">Aquipuribacter hungaricus</name>
    <dbReference type="NCBI Taxonomy" id="545624"/>
    <lineage>
        <taxon>Bacteria</taxon>
        <taxon>Bacillati</taxon>
        <taxon>Actinomycetota</taxon>
        <taxon>Actinomycetes</taxon>
        <taxon>Micrococcales</taxon>
        <taxon>Intrasporangiaceae</taxon>
        <taxon>Aquipuribacter</taxon>
    </lineage>
</organism>
<evidence type="ECO:0000256" key="4">
    <source>
        <dbReference type="ARBA" id="ARBA00022801"/>
    </source>
</evidence>
<evidence type="ECO:0000256" key="7">
    <source>
        <dbReference type="ARBA" id="ARBA00023239"/>
    </source>
</evidence>
<dbReference type="Gene3D" id="3.90.1680.10">
    <property type="entry name" value="SOS response associated peptidase-like"/>
    <property type="match status" value="1"/>
</dbReference>
<dbReference type="InterPro" id="IPR003738">
    <property type="entry name" value="SRAP"/>
</dbReference>
<proteinExistence type="inferred from homology"/>
<evidence type="ECO:0000256" key="1">
    <source>
        <dbReference type="ARBA" id="ARBA00008136"/>
    </source>
</evidence>
<comment type="caution">
    <text evidence="9">The sequence shown here is derived from an EMBL/GenBank/DDBJ whole genome shotgun (WGS) entry which is preliminary data.</text>
</comment>
<evidence type="ECO:0000256" key="5">
    <source>
        <dbReference type="ARBA" id="ARBA00023124"/>
    </source>
</evidence>
<keyword evidence="10" id="KW-1185">Reference proteome</keyword>
<keyword evidence="7" id="KW-0456">Lyase</keyword>
<dbReference type="EMBL" id="JBHRWW010000016">
    <property type="protein sequence ID" value="MFC3690088.1"/>
    <property type="molecule type" value="Genomic_DNA"/>
</dbReference>
<dbReference type="PANTHER" id="PTHR13604">
    <property type="entry name" value="DC12-RELATED"/>
    <property type="match status" value="1"/>
</dbReference>
<comment type="similarity">
    <text evidence="1 8">Belongs to the SOS response-associated peptidase family.</text>
</comment>
<keyword evidence="3" id="KW-0227">DNA damage</keyword>
<keyword evidence="4 8" id="KW-0378">Hydrolase</keyword>
<dbReference type="Proteomes" id="UP001595685">
    <property type="component" value="Unassembled WGS sequence"/>
</dbReference>
<evidence type="ECO:0000313" key="9">
    <source>
        <dbReference type="EMBL" id="MFC3690088.1"/>
    </source>
</evidence>
<dbReference type="RefSeq" id="WP_340291299.1">
    <property type="nucleotide sequence ID" value="NZ_JBBEOI010000036.1"/>
</dbReference>
<dbReference type="InterPro" id="IPR036590">
    <property type="entry name" value="SRAP-like"/>
</dbReference>
<dbReference type="SUPFAM" id="SSF143081">
    <property type="entry name" value="BB1717-like"/>
    <property type="match status" value="1"/>
</dbReference>
<accession>A0ABV7WNE2</accession>
<evidence type="ECO:0000313" key="10">
    <source>
        <dbReference type="Proteomes" id="UP001595685"/>
    </source>
</evidence>
<keyword evidence="5" id="KW-0190">Covalent protein-DNA linkage</keyword>
<gene>
    <name evidence="9" type="ORF">ACFOLH_17210</name>
</gene>